<dbReference type="AlphaFoldDB" id="A0A5B0DV28"/>
<dbReference type="RefSeq" id="WP_149299109.1">
    <property type="nucleotide sequence ID" value="NZ_VTWH01000002.1"/>
</dbReference>
<accession>A0A5B0DV28</accession>
<organism evidence="2 3">
    <name type="scientific">Aureimonas fodinaquatilis</name>
    <dbReference type="NCBI Taxonomy" id="2565783"/>
    <lineage>
        <taxon>Bacteria</taxon>
        <taxon>Pseudomonadati</taxon>
        <taxon>Pseudomonadota</taxon>
        <taxon>Alphaproteobacteria</taxon>
        <taxon>Hyphomicrobiales</taxon>
        <taxon>Aurantimonadaceae</taxon>
        <taxon>Aureimonas</taxon>
    </lineage>
</organism>
<evidence type="ECO:0008006" key="4">
    <source>
        <dbReference type="Google" id="ProtNLM"/>
    </source>
</evidence>
<keyword evidence="3" id="KW-1185">Reference proteome</keyword>
<feature type="region of interest" description="Disordered" evidence="1">
    <location>
        <begin position="127"/>
        <end position="147"/>
    </location>
</feature>
<dbReference type="Pfam" id="PF04404">
    <property type="entry name" value="ERF"/>
    <property type="match status" value="1"/>
</dbReference>
<protein>
    <recommendedName>
        <fullName evidence="4">ERF family protein</fullName>
    </recommendedName>
</protein>
<dbReference type="OrthoDB" id="7856237at2"/>
<dbReference type="InterPro" id="IPR007499">
    <property type="entry name" value="ERF_bacteria_virus"/>
</dbReference>
<sequence length="211" mass="23283">MSIVTSPTINKLMTSLLAFQGKVEGVHKDSKNPHFKNSYASLEAVVEAARPHLQENGIVFNQAPGIVVDGCIEVTTRLTHAESGEWMQSTMHVPMSKRDPQGAGSAMTYGLRYSLMAALGLPPLDDDAESAIDRNQQRPKPTARVNDRNAVIADTMIEAMKISPDQLALEKWWMKQKSEIEDLDEVSRNRVLNTARDLRKSLPKASTLEAG</sequence>
<evidence type="ECO:0000313" key="3">
    <source>
        <dbReference type="Proteomes" id="UP000324738"/>
    </source>
</evidence>
<dbReference type="EMBL" id="VTWH01000002">
    <property type="protein sequence ID" value="KAA0970283.1"/>
    <property type="molecule type" value="Genomic_DNA"/>
</dbReference>
<dbReference type="Proteomes" id="UP000324738">
    <property type="component" value="Unassembled WGS sequence"/>
</dbReference>
<comment type="caution">
    <text evidence="2">The sequence shown here is derived from an EMBL/GenBank/DDBJ whole genome shotgun (WGS) entry which is preliminary data.</text>
</comment>
<gene>
    <name evidence="2" type="ORF">FPY71_07085</name>
</gene>
<name>A0A5B0DV28_9HYPH</name>
<evidence type="ECO:0000256" key="1">
    <source>
        <dbReference type="SAM" id="MobiDB-lite"/>
    </source>
</evidence>
<reference evidence="2 3" key="1">
    <citation type="submission" date="2019-08" db="EMBL/GenBank/DDBJ databases">
        <title>Aureimonas fodiniaquatilis sp. nov., isolated from a coal mine wastewater.</title>
        <authorList>
            <person name="Kim W."/>
        </authorList>
    </citation>
    <scope>NUCLEOTIDE SEQUENCE [LARGE SCALE GENOMIC DNA]</scope>
    <source>
        <strain evidence="2 3">CAU 1482</strain>
    </source>
</reference>
<evidence type="ECO:0000313" key="2">
    <source>
        <dbReference type="EMBL" id="KAA0970283.1"/>
    </source>
</evidence>
<proteinExistence type="predicted"/>